<dbReference type="Proteomes" id="UP000485569">
    <property type="component" value="Unassembled WGS sequence"/>
</dbReference>
<dbReference type="InterPro" id="IPR011256">
    <property type="entry name" value="Reg_factor_effector_dom_sf"/>
</dbReference>
<dbReference type="SUPFAM" id="SSF55136">
    <property type="entry name" value="Probable bacterial effector-binding domain"/>
    <property type="match status" value="1"/>
</dbReference>
<comment type="caution">
    <text evidence="2">The sequence shown here is derived from an EMBL/GenBank/DDBJ whole genome shotgun (WGS) entry which is preliminary data.</text>
</comment>
<accession>A0A1V5SMF0</accession>
<protein>
    <submittedName>
        <fullName evidence="2">Bacterial transcription activator, effector binding domain</fullName>
    </submittedName>
</protein>
<name>A0A1V5SMF0_9BACT</name>
<dbReference type="Gene3D" id="3.20.80.10">
    <property type="entry name" value="Regulatory factor, effector binding domain"/>
    <property type="match status" value="1"/>
</dbReference>
<organism evidence="2">
    <name type="scientific">Candidatus Atribacter allofermentans</name>
    <dbReference type="NCBI Taxonomy" id="1852833"/>
    <lineage>
        <taxon>Bacteria</taxon>
        <taxon>Pseudomonadati</taxon>
        <taxon>Atribacterota</taxon>
        <taxon>Atribacteria</taxon>
        <taxon>Atribacterales</taxon>
        <taxon>Atribacteraceae</taxon>
        <taxon>Atribacter</taxon>
    </lineage>
</organism>
<dbReference type="EMBL" id="MWBQ01000174">
    <property type="protein sequence ID" value="OQA55142.1"/>
    <property type="molecule type" value="Genomic_DNA"/>
</dbReference>
<gene>
    <name evidence="2" type="ORF">BWY41_01753</name>
</gene>
<dbReference type="SMART" id="SM00871">
    <property type="entry name" value="AraC_E_bind"/>
    <property type="match status" value="1"/>
</dbReference>
<dbReference type="InterPro" id="IPR010499">
    <property type="entry name" value="AraC_E-bd"/>
</dbReference>
<dbReference type="PANTHER" id="PTHR40055:SF1">
    <property type="entry name" value="TRANSCRIPTIONAL REGULATOR YGIV-RELATED"/>
    <property type="match status" value="1"/>
</dbReference>
<dbReference type="PANTHER" id="PTHR40055">
    <property type="entry name" value="TRANSCRIPTIONAL REGULATOR YGIV-RELATED"/>
    <property type="match status" value="1"/>
</dbReference>
<dbReference type="AlphaFoldDB" id="A0A1V5SMF0"/>
<sequence>MLFKIEVIDQKAQPVLYIRTRTTMGDLPKIIGESYHKIYEYLKEMNEDPVDAPYTAYYSLDMNDLDVEMGFPVGRHLSEKYDIKSGELPRGRYVTCLYKGPYSQMEQPYNAIFRWIEENGYEKTGVYYEYYFNSPTEVPESELITRIAIPVK</sequence>
<evidence type="ECO:0000313" key="2">
    <source>
        <dbReference type="EMBL" id="OQA55142.1"/>
    </source>
</evidence>
<proteinExistence type="predicted"/>
<dbReference type="Pfam" id="PF06445">
    <property type="entry name" value="GyrI-like"/>
    <property type="match status" value="1"/>
</dbReference>
<feature type="domain" description="AraC effector-binding" evidence="1">
    <location>
        <begin position="3"/>
        <end position="152"/>
    </location>
</feature>
<dbReference type="InterPro" id="IPR050908">
    <property type="entry name" value="SmbC-like"/>
</dbReference>
<dbReference type="InterPro" id="IPR029442">
    <property type="entry name" value="GyrI-like"/>
</dbReference>
<reference evidence="2" key="1">
    <citation type="submission" date="2017-02" db="EMBL/GenBank/DDBJ databases">
        <title>Delving into the versatile metabolic prowess of the omnipresent phylum Bacteroidetes.</title>
        <authorList>
            <person name="Nobu M.K."/>
            <person name="Mei R."/>
            <person name="Narihiro T."/>
            <person name="Kuroda K."/>
            <person name="Liu W.-T."/>
        </authorList>
    </citation>
    <scope>NUCLEOTIDE SEQUENCE</scope>
    <source>
        <strain evidence="2">ADurb.Bin276</strain>
    </source>
</reference>
<evidence type="ECO:0000259" key="1">
    <source>
        <dbReference type="SMART" id="SM00871"/>
    </source>
</evidence>